<dbReference type="Proteomes" id="UP000250321">
    <property type="component" value="Unassembled WGS sequence"/>
</dbReference>
<evidence type="ECO:0000313" key="1">
    <source>
        <dbReference type="EMBL" id="PQM40609.1"/>
    </source>
</evidence>
<accession>A0A314V0T8</accession>
<dbReference type="EMBL" id="PJQY01003055">
    <property type="protein sequence ID" value="PQM40609.1"/>
    <property type="molecule type" value="Genomic_DNA"/>
</dbReference>
<evidence type="ECO:0000313" key="2">
    <source>
        <dbReference type="Proteomes" id="UP000250321"/>
    </source>
</evidence>
<comment type="caution">
    <text evidence="1">The sequence shown here is derived from an EMBL/GenBank/DDBJ whole genome shotgun (WGS) entry which is preliminary data.</text>
</comment>
<keyword evidence="2" id="KW-1185">Reference proteome</keyword>
<name>A0A314V0T8_PRUYE</name>
<organism evidence="1 2">
    <name type="scientific">Prunus yedoensis var. nudiflora</name>
    <dbReference type="NCBI Taxonomy" id="2094558"/>
    <lineage>
        <taxon>Eukaryota</taxon>
        <taxon>Viridiplantae</taxon>
        <taxon>Streptophyta</taxon>
        <taxon>Embryophyta</taxon>
        <taxon>Tracheophyta</taxon>
        <taxon>Spermatophyta</taxon>
        <taxon>Magnoliopsida</taxon>
        <taxon>eudicotyledons</taxon>
        <taxon>Gunneridae</taxon>
        <taxon>Pentapetalae</taxon>
        <taxon>rosids</taxon>
        <taxon>fabids</taxon>
        <taxon>Rosales</taxon>
        <taxon>Rosaceae</taxon>
        <taxon>Amygdaloideae</taxon>
        <taxon>Amygdaleae</taxon>
        <taxon>Prunus</taxon>
    </lineage>
</organism>
<dbReference type="AlphaFoldDB" id="A0A314V0T8"/>
<protein>
    <submittedName>
        <fullName evidence="1">Uncharacterized protein</fullName>
    </submittedName>
</protein>
<gene>
    <name evidence="1" type="ORF">Pyn_36122</name>
</gene>
<proteinExistence type="predicted"/>
<sequence length="82" mass="9364">METQVKTKLMSAARLARLNGLTRCWLVADAEPEWLVGFVVVAPDHVAHREEFNLALQKDPKIKRPQVSTAFSNRERQTKQCC</sequence>
<reference evidence="1 2" key="1">
    <citation type="submission" date="2018-02" db="EMBL/GenBank/DDBJ databases">
        <title>Draft genome of wild Prunus yedoensis var. nudiflora.</title>
        <authorList>
            <person name="Baek S."/>
            <person name="Kim J.-H."/>
            <person name="Choi K."/>
            <person name="Kim G.-B."/>
            <person name="Cho A."/>
            <person name="Jang H."/>
            <person name="Shin C.-H."/>
            <person name="Yu H.-J."/>
            <person name="Mun J.-H."/>
        </authorList>
    </citation>
    <scope>NUCLEOTIDE SEQUENCE [LARGE SCALE GENOMIC DNA]</scope>
    <source>
        <strain evidence="2">cv. Jeju island</strain>
        <tissue evidence="1">Leaf</tissue>
    </source>
</reference>